<accession>A0A9X2N296</accession>
<feature type="compositionally biased region" description="Acidic residues" evidence="1">
    <location>
        <begin position="419"/>
        <end position="428"/>
    </location>
</feature>
<organism evidence="2 3">
    <name type="scientific">Paenibacillus soyae</name>
    <dbReference type="NCBI Taxonomy" id="2969249"/>
    <lineage>
        <taxon>Bacteria</taxon>
        <taxon>Bacillati</taxon>
        <taxon>Bacillota</taxon>
        <taxon>Bacilli</taxon>
        <taxon>Bacillales</taxon>
        <taxon>Paenibacillaceae</taxon>
        <taxon>Paenibacillus</taxon>
    </lineage>
</organism>
<dbReference type="EMBL" id="JANIPJ010000032">
    <property type="protein sequence ID" value="MCR2807732.1"/>
    <property type="molecule type" value="Genomic_DNA"/>
</dbReference>
<keyword evidence="3" id="KW-1185">Reference proteome</keyword>
<dbReference type="InterPro" id="IPR053154">
    <property type="entry name" value="c-di-AMP_regulator"/>
</dbReference>
<feature type="compositionally biased region" description="Gly residues" evidence="1">
    <location>
        <begin position="441"/>
        <end position="450"/>
    </location>
</feature>
<name>A0A9X2N296_9BACL</name>
<reference evidence="2" key="1">
    <citation type="submission" date="2022-08" db="EMBL/GenBank/DDBJ databases">
        <title>The genomic sequence of strain Paenibacillus sp. SCIV0701.</title>
        <authorList>
            <person name="Zhao H."/>
        </authorList>
    </citation>
    <scope>NUCLEOTIDE SEQUENCE</scope>
    <source>
        <strain evidence="2">SCIV0701</strain>
    </source>
</reference>
<dbReference type="RefSeq" id="WP_257452489.1">
    <property type="nucleotide sequence ID" value="NZ_JANIPJ010000032.1"/>
</dbReference>
<comment type="caution">
    <text evidence="2">The sequence shown here is derived from an EMBL/GenBank/DDBJ whole genome shotgun (WGS) entry which is preliminary data.</text>
</comment>
<dbReference type="InterPro" id="IPR012505">
    <property type="entry name" value="YbbR"/>
</dbReference>
<dbReference type="PANTHER" id="PTHR37804">
    <property type="entry name" value="CDAA REGULATORY PROTEIN CDAR"/>
    <property type="match status" value="1"/>
</dbReference>
<dbReference type="AlphaFoldDB" id="A0A9X2N296"/>
<dbReference type="PANTHER" id="PTHR37804:SF1">
    <property type="entry name" value="CDAA REGULATORY PROTEIN CDAR"/>
    <property type="match status" value="1"/>
</dbReference>
<dbReference type="Gene3D" id="2.170.120.30">
    <property type="match status" value="2"/>
</dbReference>
<dbReference type="Proteomes" id="UP001141950">
    <property type="component" value="Unassembled WGS sequence"/>
</dbReference>
<dbReference type="Pfam" id="PF07949">
    <property type="entry name" value="YbbR"/>
    <property type="match status" value="3"/>
</dbReference>
<proteinExistence type="predicted"/>
<dbReference type="Gene3D" id="2.170.120.40">
    <property type="entry name" value="YbbR-like domain"/>
    <property type="match status" value="2"/>
</dbReference>
<protein>
    <submittedName>
        <fullName evidence="2">CdaR family protein</fullName>
    </submittedName>
</protein>
<sequence>MDKWLTHPTALKIISVLLGVLLFAVVHIDPETTPQATVSSVDTQALEAVTIEPVGLDEEKYVLTAMEPTVVRIVVEGPISNLRKNSPADYVVQVDLTGVKPGLQELPLSLKLPRGIQEVELSPRKVTVQIEEIVNKTFEAQVITEGEPAEGYVAGTPAILSENGNTVQVTLPRDDMNKVGLVAVTMDVEGAEKSIENKKAKVVVYDTEGQEIPNAKVEPSTLHVETKVTRPFKLVPVQVRYSGSLSDDLSLVSVTPELDMVTVYAEQQLLDEITVYDGVVLDLSKVKQSGMIKVKTTPVDGIEAVNPGEIELAVIVEGTTTKTLANLPIKVIGADSGNTVELTSPASGTIDLVIGGAESVLKDVTAEDVAVIAKVDGLAPGVHTIPLELELPPYVQLVLEGGQSLSATVEITGGSVMSEGDEQQEDIEAGGATPTPPGESNEGGGNGGSEDGVPDVGAGNGSGNSTADGSLNEAKLAEDVRGGVATAA</sequence>
<feature type="region of interest" description="Disordered" evidence="1">
    <location>
        <begin position="419"/>
        <end position="488"/>
    </location>
</feature>
<evidence type="ECO:0000256" key="1">
    <source>
        <dbReference type="SAM" id="MobiDB-lite"/>
    </source>
</evidence>
<evidence type="ECO:0000313" key="2">
    <source>
        <dbReference type="EMBL" id="MCR2807732.1"/>
    </source>
</evidence>
<gene>
    <name evidence="2" type="ORF">NQZ67_27955</name>
</gene>
<evidence type="ECO:0000313" key="3">
    <source>
        <dbReference type="Proteomes" id="UP001141950"/>
    </source>
</evidence>